<evidence type="ECO:0000256" key="1">
    <source>
        <dbReference type="ARBA" id="ARBA00022737"/>
    </source>
</evidence>
<reference evidence="4" key="1">
    <citation type="submission" date="2024-02" db="EMBL/GenBank/DDBJ databases">
        <authorList>
            <consortium name="ELIXIR-Norway"/>
            <consortium name="Elixir Norway"/>
        </authorList>
    </citation>
    <scope>NUCLEOTIDE SEQUENCE</scope>
</reference>
<dbReference type="PANTHER" id="PTHR24104">
    <property type="entry name" value="E3 UBIQUITIN-PROTEIN LIGASE NHLRC1-RELATED"/>
    <property type="match status" value="1"/>
</dbReference>
<dbReference type="PROSITE" id="PS51125">
    <property type="entry name" value="NHL"/>
    <property type="match status" value="1"/>
</dbReference>
<dbReference type="InterPro" id="IPR001258">
    <property type="entry name" value="NHL_repeat"/>
</dbReference>
<dbReference type="InterPro" id="IPR050952">
    <property type="entry name" value="TRIM-NHL_E3_ligases"/>
</dbReference>
<evidence type="ECO:0000313" key="5">
    <source>
        <dbReference type="Proteomes" id="UP001497512"/>
    </source>
</evidence>
<gene>
    <name evidence="4" type="ORF">CSSPTR1EN2_LOCUS24027</name>
</gene>
<evidence type="ECO:0000313" key="4">
    <source>
        <dbReference type="EMBL" id="CAK9188739.1"/>
    </source>
</evidence>
<proteinExistence type="predicted"/>
<dbReference type="Proteomes" id="UP001497512">
    <property type="component" value="Unassembled WGS sequence"/>
</dbReference>
<feature type="region of interest" description="Disordered" evidence="3">
    <location>
        <begin position="1"/>
        <end position="23"/>
    </location>
</feature>
<dbReference type="InterPro" id="IPR011042">
    <property type="entry name" value="6-blade_b-propeller_TolB-like"/>
</dbReference>
<dbReference type="Gene3D" id="2.120.10.30">
    <property type="entry name" value="TolB, C-terminal domain"/>
    <property type="match status" value="1"/>
</dbReference>
<organism evidence="4 5">
    <name type="scientific">Sphagnum troendelagicum</name>
    <dbReference type="NCBI Taxonomy" id="128251"/>
    <lineage>
        <taxon>Eukaryota</taxon>
        <taxon>Viridiplantae</taxon>
        <taxon>Streptophyta</taxon>
        <taxon>Embryophyta</taxon>
        <taxon>Bryophyta</taxon>
        <taxon>Sphagnophytina</taxon>
        <taxon>Sphagnopsida</taxon>
        <taxon>Sphagnales</taxon>
        <taxon>Sphagnaceae</taxon>
        <taxon>Sphagnum</taxon>
    </lineage>
</organism>
<dbReference type="Pfam" id="PF01436">
    <property type="entry name" value="NHL"/>
    <property type="match status" value="1"/>
</dbReference>
<evidence type="ECO:0000256" key="2">
    <source>
        <dbReference type="PROSITE-ProRule" id="PRU00504"/>
    </source>
</evidence>
<keyword evidence="5" id="KW-1185">Reference proteome</keyword>
<comment type="caution">
    <text evidence="4">The sequence shown here is derived from an EMBL/GenBank/DDBJ whole genome shotgun (WGS) entry which is preliminary data.</text>
</comment>
<protein>
    <recommendedName>
        <fullName evidence="6">NHL repeat-containing protein</fullName>
    </recommendedName>
</protein>
<dbReference type="EMBL" id="CAXANX010000023">
    <property type="protein sequence ID" value="CAK9188739.1"/>
    <property type="molecule type" value="Genomic_DNA"/>
</dbReference>
<feature type="repeat" description="NHL" evidence="2">
    <location>
        <begin position="66"/>
        <end position="108"/>
    </location>
</feature>
<accession>A0ABP0T6S8</accession>
<dbReference type="PANTHER" id="PTHR24104:SF25">
    <property type="entry name" value="PROTEIN LIN-41"/>
    <property type="match status" value="1"/>
</dbReference>
<evidence type="ECO:0008006" key="6">
    <source>
        <dbReference type="Google" id="ProtNLM"/>
    </source>
</evidence>
<name>A0ABP0T6S8_9BRYO</name>
<feature type="compositionally biased region" description="Polar residues" evidence="3">
    <location>
        <begin position="14"/>
        <end position="23"/>
    </location>
</feature>
<keyword evidence="1" id="KW-0677">Repeat</keyword>
<sequence>MWTSGAVSGVTVAGDSTGTQGSTSILLKQPSTLTFDDNGFMYVSDQQNNRVQRYPPNSLNGTTVAGHGGGGSSALNGLNNPTGIDVDNNSNLYIADTGNNRLVVWAPNATNGTILINALLIGHMYGVLLAPGSSNQVYLSSQDQHSIYLWTFGASNRA</sequence>
<dbReference type="SUPFAM" id="SSF101898">
    <property type="entry name" value="NHL repeat"/>
    <property type="match status" value="1"/>
</dbReference>
<evidence type="ECO:0000256" key="3">
    <source>
        <dbReference type="SAM" id="MobiDB-lite"/>
    </source>
</evidence>